<accession>A2F066</accession>
<reference evidence="3" key="1">
    <citation type="submission" date="2006-10" db="EMBL/GenBank/DDBJ databases">
        <authorList>
            <person name="Amadeo P."/>
            <person name="Zhao Q."/>
            <person name="Wortman J."/>
            <person name="Fraser-Liggett C."/>
            <person name="Carlton J."/>
        </authorList>
    </citation>
    <scope>NUCLEOTIDE SEQUENCE</scope>
    <source>
        <strain evidence="3">G3</strain>
    </source>
</reference>
<proteinExistence type="predicted"/>
<evidence type="ECO:0000256" key="1">
    <source>
        <dbReference type="SAM" id="MobiDB-lite"/>
    </source>
</evidence>
<dbReference type="VEuPathDB" id="TrichDB:TVAG_316890"/>
<dbReference type="InParanoid" id="A2F066"/>
<organism evidence="3 4">
    <name type="scientific">Trichomonas vaginalis (strain ATCC PRA-98 / G3)</name>
    <dbReference type="NCBI Taxonomy" id="412133"/>
    <lineage>
        <taxon>Eukaryota</taxon>
        <taxon>Metamonada</taxon>
        <taxon>Parabasalia</taxon>
        <taxon>Trichomonadida</taxon>
        <taxon>Trichomonadidae</taxon>
        <taxon>Trichomonas</taxon>
    </lineage>
</organism>
<keyword evidence="4" id="KW-1185">Reference proteome</keyword>
<keyword evidence="2" id="KW-0812">Transmembrane</keyword>
<dbReference type="VEuPathDB" id="TrichDB:TVAGG3_0985590"/>
<dbReference type="EMBL" id="DS113559">
    <property type="protein sequence ID" value="EAY01701.1"/>
    <property type="molecule type" value="Genomic_DNA"/>
</dbReference>
<dbReference type="Proteomes" id="UP000001542">
    <property type="component" value="Unassembled WGS sequence"/>
</dbReference>
<evidence type="ECO:0000313" key="3">
    <source>
        <dbReference type="EMBL" id="EAY01701.1"/>
    </source>
</evidence>
<sequence>MVKRSAVYTAVGKFWGHKDFKFDYWIENQLQCCGYPKRNNTACDKRLYTCDVVFEYKFKKRVKYISIIFILIIFQLAASIVGFVYFHRLNNARVEADSAEQNPEPENKPETTISDSKLIPEGYPGDEEDSPLFNQQQNDESDEEEEETPSVEINQKESIEEEETEDDDEEEDEEEIKVSTPQRKHRKS</sequence>
<evidence type="ECO:0000256" key="2">
    <source>
        <dbReference type="SAM" id="Phobius"/>
    </source>
</evidence>
<keyword evidence="2" id="KW-0472">Membrane</keyword>
<feature type="compositionally biased region" description="Acidic residues" evidence="1">
    <location>
        <begin position="159"/>
        <end position="175"/>
    </location>
</feature>
<feature type="region of interest" description="Disordered" evidence="1">
    <location>
        <begin position="97"/>
        <end position="188"/>
    </location>
</feature>
<evidence type="ECO:0000313" key="4">
    <source>
        <dbReference type="Proteomes" id="UP000001542"/>
    </source>
</evidence>
<keyword evidence="2" id="KW-1133">Transmembrane helix</keyword>
<reference evidence="3" key="2">
    <citation type="journal article" date="2007" name="Science">
        <title>Draft genome sequence of the sexually transmitted pathogen Trichomonas vaginalis.</title>
        <authorList>
            <person name="Carlton J.M."/>
            <person name="Hirt R.P."/>
            <person name="Silva J.C."/>
            <person name="Delcher A.L."/>
            <person name="Schatz M."/>
            <person name="Zhao Q."/>
            <person name="Wortman J.R."/>
            <person name="Bidwell S.L."/>
            <person name="Alsmark U.C.M."/>
            <person name="Besteiro S."/>
            <person name="Sicheritz-Ponten T."/>
            <person name="Noel C.J."/>
            <person name="Dacks J.B."/>
            <person name="Foster P.G."/>
            <person name="Simillion C."/>
            <person name="Van de Peer Y."/>
            <person name="Miranda-Saavedra D."/>
            <person name="Barton G.J."/>
            <person name="Westrop G.D."/>
            <person name="Mueller S."/>
            <person name="Dessi D."/>
            <person name="Fiori P.L."/>
            <person name="Ren Q."/>
            <person name="Paulsen I."/>
            <person name="Zhang H."/>
            <person name="Bastida-Corcuera F.D."/>
            <person name="Simoes-Barbosa A."/>
            <person name="Brown M.T."/>
            <person name="Hayes R.D."/>
            <person name="Mukherjee M."/>
            <person name="Okumura C.Y."/>
            <person name="Schneider R."/>
            <person name="Smith A.J."/>
            <person name="Vanacova S."/>
            <person name="Villalvazo M."/>
            <person name="Haas B.J."/>
            <person name="Pertea M."/>
            <person name="Feldblyum T.V."/>
            <person name="Utterback T.R."/>
            <person name="Shu C.L."/>
            <person name="Osoegawa K."/>
            <person name="de Jong P.J."/>
            <person name="Hrdy I."/>
            <person name="Horvathova L."/>
            <person name="Zubacova Z."/>
            <person name="Dolezal P."/>
            <person name="Malik S.B."/>
            <person name="Logsdon J.M. Jr."/>
            <person name="Henze K."/>
            <person name="Gupta A."/>
            <person name="Wang C.C."/>
            <person name="Dunne R.L."/>
            <person name="Upcroft J.A."/>
            <person name="Upcroft P."/>
            <person name="White O."/>
            <person name="Salzberg S.L."/>
            <person name="Tang P."/>
            <person name="Chiu C.-H."/>
            <person name="Lee Y.-S."/>
            <person name="Embley T.M."/>
            <person name="Coombs G.H."/>
            <person name="Mottram J.C."/>
            <person name="Tachezy J."/>
            <person name="Fraser-Liggett C.M."/>
            <person name="Johnson P.J."/>
        </authorList>
    </citation>
    <scope>NUCLEOTIDE SEQUENCE [LARGE SCALE GENOMIC DNA]</scope>
    <source>
        <strain evidence="3">G3</strain>
    </source>
</reference>
<feature type="transmembrane region" description="Helical" evidence="2">
    <location>
        <begin position="64"/>
        <end position="86"/>
    </location>
</feature>
<feature type="compositionally biased region" description="Acidic residues" evidence="1">
    <location>
        <begin position="139"/>
        <end position="149"/>
    </location>
</feature>
<name>A2F066_TRIV3</name>
<gene>
    <name evidence="3" type="ORF">TVAG_316890</name>
</gene>
<dbReference type="AlphaFoldDB" id="A2F066"/>
<dbReference type="RefSeq" id="XP_001330397.1">
    <property type="nucleotide sequence ID" value="XM_001330362.1"/>
</dbReference>
<protein>
    <submittedName>
        <fullName evidence="3">Uncharacterized protein</fullName>
    </submittedName>
</protein>
<dbReference type="KEGG" id="tva:4759529"/>